<keyword evidence="6 11" id="KW-0375">Hydrogen ion transport</keyword>
<comment type="similarity">
    <text evidence="2 11 12">Belongs to the ATPase A chain family.</text>
</comment>
<evidence type="ECO:0000256" key="11">
    <source>
        <dbReference type="HAMAP-Rule" id="MF_01393"/>
    </source>
</evidence>
<evidence type="ECO:0000256" key="1">
    <source>
        <dbReference type="ARBA" id="ARBA00004141"/>
    </source>
</evidence>
<dbReference type="GO" id="GO:0042777">
    <property type="term" value="P:proton motive force-driven plasma membrane ATP synthesis"/>
    <property type="evidence" value="ECO:0007669"/>
    <property type="project" value="TreeGrafter"/>
</dbReference>
<evidence type="ECO:0000256" key="7">
    <source>
        <dbReference type="ARBA" id="ARBA00022989"/>
    </source>
</evidence>
<feature type="transmembrane region" description="Helical" evidence="11">
    <location>
        <begin position="16"/>
        <end position="37"/>
    </location>
</feature>
<evidence type="ECO:0000256" key="5">
    <source>
        <dbReference type="ARBA" id="ARBA00022692"/>
    </source>
</evidence>
<dbReference type="Pfam" id="PF00119">
    <property type="entry name" value="ATP-synt_A"/>
    <property type="match status" value="1"/>
</dbReference>
<dbReference type="STRING" id="89093.SAMN04488558_10220"/>
<dbReference type="GO" id="GO:0046933">
    <property type="term" value="F:proton-transporting ATP synthase activity, rotational mechanism"/>
    <property type="evidence" value="ECO:0007669"/>
    <property type="project" value="UniProtKB-UniRule"/>
</dbReference>
<feature type="transmembrane region" description="Helical" evidence="11">
    <location>
        <begin position="205"/>
        <end position="230"/>
    </location>
</feature>
<keyword evidence="5 11" id="KW-0812">Transmembrane</keyword>
<feature type="transmembrane region" description="Helical" evidence="11">
    <location>
        <begin position="74"/>
        <end position="98"/>
    </location>
</feature>
<protein>
    <recommendedName>
        <fullName evidence="11 12">ATP synthase subunit a</fullName>
    </recommendedName>
    <alternativeName>
        <fullName evidence="11">ATP synthase F0 sector subunit a</fullName>
    </alternativeName>
    <alternativeName>
        <fullName evidence="11">F-ATPase subunit 6</fullName>
    </alternativeName>
</protein>
<dbReference type="InterPro" id="IPR023011">
    <property type="entry name" value="ATP_synth_F0_asu_AS"/>
</dbReference>
<gene>
    <name evidence="11" type="primary">atpB</name>
    <name evidence="13" type="ORF">SAMN04488558_10220</name>
</gene>
<name>A0A1H9AM10_9LACT</name>
<dbReference type="InterPro" id="IPR045082">
    <property type="entry name" value="ATP_syn_F0_a_bact/chloroplast"/>
</dbReference>
<dbReference type="PANTHER" id="PTHR42823:SF3">
    <property type="entry name" value="ATP SYNTHASE SUBUNIT A, CHLOROPLASTIC"/>
    <property type="match status" value="1"/>
</dbReference>
<reference evidence="13 14" key="1">
    <citation type="submission" date="2016-10" db="EMBL/GenBank/DDBJ databases">
        <authorList>
            <person name="de Groot N.N."/>
        </authorList>
    </citation>
    <scope>NUCLEOTIDE SEQUENCE [LARGE SCALE GENOMIC DNA]</scope>
    <source>
        <strain evidence="13 14">DSM 15695</strain>
    </source>
</reference>
<evidence type="ECO:0000256" key="6">
    <source>
        <dbReference type="ARBA" id="ARBA00022781"/>
    </source>
</evidence>
<dbReference type="SUPFAM" id="SSF81336">
    <property type="entry name" value="F1F0 ATP synthase subunit A"/>
    <property type="match status" value="1"/>
</dbReference>
<keyword evidence="10 11" id="KW-0066">ATP synthesis</keyword>
<keyword evidence="7 11" id="KW-1133">Transmembrane helix</keyword>
<keyword evidence="3 11" id="KW-0813">Transport</keyword>
<dbReference type="EMBL" id="FOEN01000002">
    <property type="protein sequence ID" value="SEP77750.1"/>
    <property type="molecule type" value="Genomic_DNA"/>
</dbReference>
<comment type="function">
    <text evidence="11 12">Key component of the proton channel; it plays a direct role in the translocation of protons across the membrane.</text>
</comment>
<evidence type="ECO:0000256" key="8">
    <source>
        <dbReference type="ARBA" id="ARBA00023065"/>
    </source>
</evidence>
<evidence type="ECO:0000313" key="14">
    <source>
        <dbReference type="Proteomes" id="UP000198833"/>
    </source>
</evidence>
<sequence length="249" mass="27907">MEETKIINLFGIDMSFNVLVSLIVTVVIVFILCILMTRNLSVDKPSRPQVILESLIDFIKGIIHDTIEGSYQDAYIIISLALFLFLLVANFLGLPFIVHIHEQSYWKSPTADAVVALSLAVIMNLISHILGMRAQGVGKYWVNTYLKPNIVLMPVKIVEEVINIFTLALRLFGNIFAGEVLLNLISSVGNKFGLATWLVGIPLQMIWQAFSLFIGCIQAYIFVTLSLVYLSHKVEIPLPTSKKQKNKIQ</sequence>
<evidence type="ECO:0000256" key="10">
    <source>
        <dbReference type="ARBA" id="ARBA00023310"/>
    </source>
</evidence>
<dbReference type="PROSITE" id="PS00449">
    <property type="entry name" value="ATPASE_A"/>
    <property type="match status" value="1"/>
</dbReference>
<keyword evidence="11" id="KW-1003">Cell membrane</keyword>
<dbReference type="AlphaFoldDB" id="A0A1H9AM10"/>
<dbReference type="OrthoDB" id="9789241at2"/>
<dbReference type="RefSeq" id="WP_092570345.1">
    <property type="nucleotide sequence ID" value="NZ_CALUDV010000008.1"/>
</dbReference>
<accession>A0A1H9AM10</accession>
<evidence type="ECO:0000256" key="12">
    <source>
        <dbReference type="RuleBase" id="RU000483"/>
    </source>
</evidence>
<proteinExistence type="inferred from homology"/>
<organism evidence="13 14">
    <name type="scientific">Ignavigranum ruoffiae</name>
    <dbReference type="NCBI Taxonomy" id="89093"/>
    <lineage>
        <taxon>Bacteria</taxon>
        <taxon>Bacillati</taxon>
        <taxon>Bacillota</taxon>
        <taxon>Bacilli</taxon>
        <taxon>Lactobacillales</taxon>
        <taxon>Aerococcaceae</taxon>
        <taxon>Ignavigranum</taxon>
    </lineage>
</organism>
<evidence type="ECO:0000256" key="2">
    <source>
        <dbReference type="ARBA" id="ARBA00006810"/>
    </source>
</evidence>
<evidence type="ECO:0000256" key="4">
    <source>
        <dbReference type="ARBA" id="ARBA00022547"/>
    </source>
</evidence>
<dbReference type="HAMAP" id="MF_01393">
    <property type="entry name" value="ATP_synth_a_bact"/>
    <property type="match status" value="1"/>
</dbReference>
<dbReference type="GO" id="GO:0005886">
    <property type="term" value="C:plasma membrane"/>
    <property type="evidence" value="ECO:0007669"/>
    <property type="project" value="UniProtKB-SubCell"/>
</dbReference>
<keyword evidence="9 11" id="KW-0472">Membrane</keyword>
<keyword evidence="8 11" id="KW-0406">Ion transport</keyword>
<feature type="transmembrane region" description="Helical" evidence="11">
    <location>
        <begin position="110"/>
        <end position="130"/>
    </location>
</feature>
<evidence type="ECO:0000256" key="9">
    <source>
        <dbReference type="ARBA" id="ARBA00023136"/>
    </source>
</evidence>
<dbReference type="InterPro" id="IPR035908">
    <property type="entry name" value="F0_ATP_A_sf"/>
</dbReference>
<dbReference type="GO" id="GO:0045259">
    <property type="term" value="C:proton-transporting ATP synthase complex"/>
    <property type="evidence" value="ECO:0007669"/>
    <property type="project" value="UniProtKB-KW"/>
</dbReference>
<dbReference type="PRINTS" id="PR00123">
    <property type="entry name" value="ATPASEA"/>
</dbReference>
<keyword evidence="14" id="KW-1185">Reference proteome</keyword>
<dbReference type="Gene3D" id="1.20.120.220">
    <property type="entry name" value="ATP synthase, F0 complex, subunit A"/>
    <property type="match status" value="1"/>
</dbReference>
<dbReference type="NCBIfam" id="TIGR01131">
    <property type="entry name" value="ATP_synt_6_or_A"/>
    <property type="match status" value="1"/>
</dbReference>
<evidence type="ECO:0000313" key="13">
    <source>
        <dbReference type="EMBL" id="SEP77750.1"/>
    </source>
</evidence>
<keyword evidence="4 11" id="KW-0138">CF(0)</keyword>
<dbReference type="CDD" id="cd00310">
    <property type="entry name" value="ATP-synt_Fo_a_6"/>
    <property type="match status" value="1"/>
</dbReference>
<evidence type="ECO:0000256" key="3">
    <source>
        <dbReference type="ARBA" id="ARBA00022448"/>
    </source>
</evidence>
<dbReference type="InterPro" id="IPR000568">
    <property type="entry name" value="ATP_synth_F0_asu"/>
</dbReference>
<dbReference type="Proteomes" id="UP000198833">
    <property type="component" value="Unassembled WGS sequence"/>
</dbReference>
<dbReference type="PANTHER" id="PTHR42823">
    <property type="entry name" value="ATP SYNTHASE SUBUNIT A, CHLOROPLASTIC"/>
    <property type="match status" value="1"/>
</dbReference>
<comment type="subcellular location">
    <subcellularLocation>
        <location evidence="11 12">Cell membrane</location>
        <topology evidence="11 12">Multi-pass membrane protein</topology>
    </subcellularLocation>
    <subcellularLocation>
        <location evidence="1">Membrane</location>
        <topology evidence="1">Multi-pass membrane protein</topology>
    </subcellularLocation>
</comment>